<dbReference type="Pfam" id="PF25343">
    <property type="entry name" value="PH_UBFD1_C"/>
    <property type="match status" value="1"/>
</dbReference>
<dbReference type="GeneID" id="100164952"/>
<dbReference type="GO" id="GO:0045296">
    <property type="term" value="F:cadherin binding"/>
    <property type="evidence" value="ECO:0007669"/>
    <property type="project" value="TreeGrafter"/>
</dbReference>
<dbReference type="Proteomes" id="UP000007819">
    <property type="component" value="Chromosome A1"/>
</dbReference>
<dbReference type="InterPro" id="IPR039120">
    <property type="entry name" value="UBFD1"/>
</dbReference>
<dbReference type="PANTHER" id="PTHR16470:SF0">
    <property type="entry name" value="UBIQUITIN DOMAIN-CONTAINING PROTEIN UBFD1"/>
    <property type="match status" value="1"/>
</dbReference>
<name>A0A8R1XNB5_ACYPI</name>
<dbReference type="EnsemblMetazoa" id="NM_001204997.1">
    <property type="protein sequence ID" value="NP_001191926.1"/>
    <property type="gene ID" value="GeneID_100164952"/>
</dbReference>
<evidence type="ECO:0000259" key="1">
    <source>
        <dbReference type="PROSITE" id="PS50053"/>
    </source>
</evidence>
<dbReference type="Pfam" id="PF00240">
    <property type="entry name" value="ubiquitin"/>
    <property type="match status" value="1"/>
</dbReference>
<dbReference type="GO" id="GO:0003723">
    <property type="term" value="F:RNA binding"/>
    <property type="evidence" value="ECO:0007669"/>
    <property type="project" value="TreeGrafter"/>
</dbReference>
<accession>A0A8R1XNB5</accession>
<dbReference type="OrthoDB" id="267397at2759"/>
<dbReference type="InterPro" id="IPR029071">
    <property type="entry name" value="Ubiquitin-like_domsf"/>
</dbReference>
<dbReference type="InterPro" id="IPR019954">
    <property type="entry name" value="Ubiquitin_CS"/>
</dbReference>
<reference evidence="3" key="1">
    <citation type="submission" date="2010-06" db="EMBL/GenBank/DDBJ databases">
        <authorList>
            <person name="Jiang H."/>
            <person name="Abraham K."/>
            <person name="Ali S."/>
            <person name="Alsbrooks S.L."/>
            <person name="Anim B.N."/>
            <person name="Anosike U.S."/>
            <person name="Attaway T."/>
            <person name="Bandaranaike D.P."/>
            <person name="Battles P.K."/>
            <person name="Bell S.N."/>
            <person name="Bell A.V."/>
            <person name="Beltran B."/>
            <person name="Bickham C."/>
            <person name="Bustamante Y."/>
            <person name="Caleb T."/>
            <person name="Canada A."/>
            <person name="Cardenas V."/>
            <person name="Carter K."/>
            <person name="Chacko J."/>
            <person name="Chandrabose M.N."/>
            <person name="Chavez D."/>
            <person name="Chavez A."/>
            <person name="Chen L."/>
            <person name="Chu H.-S."/>
            <person name="Claassen K.J."/>
            <person name="Cockrell R."/>
            <person name="Collins M."/>
            <person name="Cooper J.A."/>
            <person name="Cree A."/>
            <person name="Curry S.M."/>
            <person name="Da Y."/>
            <person name="Dao M.D."/>
            <person name="Das B."/>
            <person name="Davila M.-L."/>
            <person name="Davy-Carroll L."/>
            <person name="Denson S."/>
            <person name="Dinh H."/>
            <person name="Ebong V.E."/>
            <person name="Edwards J.R."/>
            <person name="Egan A."/>
            <person name="El-Daye J."/>
            <person name="Escobedo L."/>
            <person name="Fernandez S."/>
            <person name="Fernando P.R."/>
            <person name="Flagg N."/>
            <person name="Forbes L.D."/>
            <person name="Fowler R.G."/>
            <person name="Fu Q."/>
            <person name="Gabisi R.A."/>
            <person name="Ganer J."/>
            <person name="Garbino Pronczuk A."/>
            <person name="Garcia R.M."/>
            <person name="Garner T."/>
            <person name="Garrett T.E."/>
            <person name="Gonzalez D.A."/>
            <person name="Hamid H."/>
            <person name="Hawkins E.S."/>
            <person name="Hirani K."/>
            <person name="Hogues M.E."/>
            <person name="Hollins B."/>
            <person name="Hsiao C.-H."/>
            <person name="Jabil R."/>
            <person name="James M.L."/>
            <person name="Jhangiani S.N."/>
            <person name="Johnson B."/>
            <person name="Johnson Q."/>
            <person name="Joshi V."/>
            <person name="Kalu J.B."/>
            <person name="Kam C."/>
            <person name="Kashfia A."/>
            <person name="Keebler J."/>
            <person name="Kisamo H."/>
            <person name="Kovar C.L."/>
            <person name="Lago L.A."/>
            <person name="Lai C.-Y."/>
            <person name="Laidlaw J."/>
            <person name="Lara F."/>
            <person name="Le T.-K."/>
            <person name="Lee S.L."/>
            <person name="Legall F.H."/>
            <person name="Lemon S.J."/>
            <person name="Lewis L.R."/>
            <person name="Li B."/>
            <person name="Liu Y."/>
            <person name="Liu Y.-S."/>
            <person name="Lopez J."/>
            <person name="Lozado R.J."/>
            <person name="Lu J."/>
            <person name="Madu R.C."/>
            <person name="Maheshwari M."/>
            <person name="Maheshwari R."/>
            <person name="Malloy K."/>
            <person name="Martinez E."/>
            <person name="Mathew T."/>
            <person name="Mercado I.C."/>
            <person name="Mercado C."/>
            <person name="Meyer B."/>
            <person name="Montgomery K."/>
            <person name="Morgan M.B."/>
            <person name="Munidasa M."/>
            <person name="Nazareth L.V."/>
            <person name="Nelson J."/>
            <person name="Ng B.M."/>
            <person name="Nguyen N.B."/>
            <person name="Nguyen P.Q."/>
            <person name="Nguyen T."/>
            <person name="Obregon M."/>
            <person name="Okwuonu G.O."/>
            <person name="Onwere C.G."/>
            <person name="Orozco G."/>
            <person name="Parra A."/>
            <person name="Patel S."/>
            <person name="Patil S."/>
            <person name="Perez A."/>
            <person name="Perez Y."/>
            <person name="Pham C."/>
            <person name="Primus E.L."/>
            <person name="Pu L.-L."/>
            <person name="Puazo M."/>
            <person name="Qin X."/>
            <person name="Quiroz J.B."/>
            <person name="Reese J."/>
            <person name="Richards S."/>
            <person name="Rives C.M."/>
            <person name="Robberts R."/>
            <person name="Ruiz S.J."/>
            <person name="Ruiz M.J."/>
            <person name="Santibanez J."/>
            <person name="Schneider B.W."/>
            <person name="Sisson I."/>
            <person name="Smith M."/>
            <person name="Sodergren E."/>
            <person name="Song X.-Z."/>
            <person name="Song B.B."/>
            <person name="Summersgill H."/>
            <person name="Thelus R."/>
            <person name="Thornton R.D."/>
            <person name="Trejos Z.Y."/>
            <person name="Usmani K."/>
            <person name="Vattathil S."/>
            <person name="Villasana D."/>
            <person name="Walker D.L."/>
            <person name="Wang S."/>
            <person name="Wang K."/>
            <person name="White C.S."/>
            <person name="Williams A.C."/>
            <person name="Williamson J."/>
            <person name="Wilson K."/>
            <person name="Woghiren I.O."/>
            <person name="Woodworth J.R."/>
            <person name="Worley K.C."/>
            <person name="Wright R.A."/>
            <person name="Wu W."/>
            <person name="Young L."/>
            <person name="Zhang L."/>
            <person name="Zhang J."/>
            <person name="Zhu Y."/>
            <person name="Muzny D.M."/>
            <person name="Weinstock G."/>
            <person name="Gibbs R.A."/>
        </authorList>
    </citation>
    <scope>NUCLEOTIDE SEQUENCE [LARGE SCALE GENOMIC DNA]</scope>
    <source>
        <strain evidence="3">LSR1</strain>
    </source>
</reference>
<dbReference type="PANTHER" id="PTHR16470">
    <property type="entry name" value="UBIQUITIN DOMAIN-CONTAINING PROTEIN UBFD1"/>
    <property type="match status" value="1"/>
</dbReference>
<dbReference type="RefSeq" id="NP_001191926.1">
    <property type="nucleotide sequence ID" value="NM_001204997.1"/>
</dbReference>
<dbReference type="OMA" id="SRYFVYW"/>
<keyword evidence="3" id="KW-1185">Reference proteome</keyword>
<dbReference type="Gene3D" id="3.10.20.90">
    <property type="entry name" value="Phosphatidylinositol 3-kinase Catalytic Subunit, Chain A, domain 1"/>
    <property type="match status" value="1"/>
</dbReference>
<dbReference type="PROSITE" id="PS00299">
    <property type="entry name" value="UBIQUITIN_1"/>
    <property type="match status" value="1"/>
</dbReference>
<evidence type="ECO:0000313" key="2">
    <source>
        <dbReference type="EnsemblMetazoa" id="NP_001191926.1"/>
    </source>
</evidence>
<dbReference type="SUPFAM" id="SSF54236">
    <property type="entry name" value="Ubiquitin-like"/>
    <property type="match status" value="1"/>
</dbReference>
<evidence type="ECO:0000313" key="3">
    <source>
        <dbReference type="Proteomes" id="UP000007819"/>
    </source>
</evidence>
<dbReference type="InterPro" id="IPR000626">
    <property type="entry name" value="Ubiquitin-like_dom"/>
</dbReference>
<dbReference type="CDD" id="cd17047">
    <property type="entry name" value="Ubl_UBFD1"/>
    <property type="match status" value="1"/>
</dbReference>
<dbReference type="PROSITE" id="PS50053">
    <property type="entry name" value="UBIQUITIN_2"/>
    <property type="match status" value="1"/>
</dbReference>
<organism evidence="2 3">
    <name type="scientific">Acyrthosiphon pisum</name>
    <name type="common">Pea aphid</name>
    <dbReference type="NCBI Taxonomy" id="7029"/>
    <lineage>
        <taxon>Eukaryota</taxon>
        <taxon>Metazoa</taxon>
        <taxon>Ecdysozoa</taxon>
        <taxon>Arthropoda</taxon>
        <taxon>Hexapoda</taxon>
        <taxon>Insecta</taxon>
        <taxon>Pterygota</taxon>
        <taxon>Neoptera</taxon>
        <taxon>Paraneoptera</taxon>
        <taxon>Hemiptera</taxon>
        <taxon>Sternorrhyncha</taxon>
        <taxon>Aphidomorpha</taxon>
        <taxon>Aphidoidea</taxon>
        <taxon>Aphididae</taxon>
        <taxon>Macrosiphini</taxon>
        <taxon>Acyrthosiphon</taxon>
    </lineage>
</organism>
<sequence length="294" mass="32455">MESPEEINGHSEAKDETKVAECAVKEETTECIAKEKSFESSVKEITTESVVEEQTTESADKDEACDLILDSPSVEFTIIHNKDKYTVSMPLMSTIAQLKEKLVDMIGVPSKMQKIMIKGLAKDDQTLESLNVSSSSKIMVVGAKLQDIVAVSVANVEEESGSSKSGSSVKEPLCKKKLHLKVLERGIPDDALVGILNIKDPLPPHPLSGMLNKHGGKVRLTFKLEVDQLWIGTKERTQKVAMNTIRHVVSEPIEGHEEYHIVGFQLGTTEASRYWVYWVPAQYVDSIKEAIFGG</sequence>
<protein>
    <recommendedName>
        <fullName evidence="1">Ubiquitin-like domain-containing protein</fullName>
    </recommendedName>
</protein>
<dbReference type="AlphaFoldDB" id="A0A8R1XNB5"/>
<reference evidence="2" key="2">
    <citation type="submission" date="2022-06" db="UniProtKB">
        <authorList>
            <consortium name="EnsemblMetazoa"/>
        </authorList>
    </citation>
    <scope>IDENTIFICATION</scope>
</reference>
<dbReference type="CTD" id="56061"/>
<proteinExistence type="predicted"/>
<feature type="domain" description="Ubiquitin-like" evidence="1">
    <location>
        <begin position="72"/>
        <end position="141"/>
    </location>
</feature>
<dbReference type="InterPro" id="IPR057455">
    <property type="entry name" value="UBFD1_C"/>
</dbReference>
<dbReference type="SMART" id="SM00213">
    <property type="entry name" value="UBQ"/>
    <property type="match status" value="1"/>
</dbReference>
<dbReference type="KEGG" id="api:100164952"/>